<feature type="compositionally biased region" description="Basic residues" evidence="1">
    <location>
        <begin position="98"/>
        <end position="108"/>
    </location>
</feature>
<protein>
    <submittedName>
        <fullName evidence="3">Ribbon-helix-helix protein, CopG family</fullName>
    </submittedName>
</protein>
<reference evidence="4" key="1">
    <citation type="submission" date="2018-07" db="EMBL/GenBank/DDBJ databases">
        <authorList>
            <person name="Safronova V.I."/>
            <person name="Chirak E.R."/>
            <person name="Sazanova A.L."/>
        </authorList>
    </citation>
    <scope>NUCLEOTIDE SEQUENCE [LARGE SCALE GENOMIC DNA]</scope>
    <source>
        <strain evidence="4">RCAM04685</strain>
    </source>
</reference>
<proteinExistence type="predicted"/>
<evidence type="ECO:0000256" key="1">
    <source>
        <dbReference type="SAM" id="MobiDB-lite"/>
    </source>
</evidence>
<evidence type="ECO:0000259" key="2">
    <source>
        <dbReference type="Pfam" id="PF01402"/>
    </source>
</evidence>
<name>A0A370L6D5_9HYPH</name>
<dbReference type="EMBL" id="QQTP01000005">
    <property type="protein sequence ID" value="RDJ25320.1"/>
    <property type="molecule type" value="Genomic_DNA"/>
</dbReference>
<dbReference type="InterPro" id="IPR010985">
    <property type="entry name" value="Ribbon_hlx_hlx"/>
</dbReference>
<feature type="domain" description="Ribbon-helix-helix protein CopG" evidence="2">
    <location>
        <begin position="2"/>
        <end position="41"/>
    </location>
</feature>
<evidence type="ECO:0000313" key="3">
    <source>
        <dbReference type="EMBL" id="RDJ25320.1"/>
    </source>
</evidence>
<dbReference type="SUPFAM" id="SSF47598">
    <property type="entry name" value="Ribbon-helix-helix"/>
    <property type="match status" value="1"/>
</dbReference>
<dbReference type="Proteomes" id="UP000255207">
    <property type="component" value="Unassembled WGS sequence"/>
</dbReference>
<comment type="caution">
    <text evidence="3">The sequence shown here is derived from an EMBL/GenBank/DDBJ whole genome shotgun (WGS) entry which is preliminary data.</text>
</comment>
<feature type="region of interest" description="Disordered" evidence="1">
    <location>
        <begin position="81"/>
        <end position="108"/>
    </location>
</feature>
<dbReference type="OrthoDB" id="8093111at2"/>
<dbReference type="Pfam" id="PF01402">
    <property type="entry name" value="RHH_1"/>
    <property type="match status" value="1"/>
</dbReference>
<sequence length="108" mass="11921">MKNLTITLPQETIARVRVAAAREGKSMSKFMAEMVEKRLGQTLTQREALAAFLAGPDLPGIAAERPAREDLYAERLLRRHERDAVSEGPTGAAEAGHRAKLDRRAKRA</sequence>
<dbReference type="InterPro" id="IPR002145">
    <property type="entry name" value="CopG"/>
</dbReference>
<dbReference type="RefSeq" id="WP_114829367.1">
    <property type="nucleotide sequence ID" value="NZ_QQTO01000021.1"/>
</dbReference>
<dbReference type="GO" id="GO:0006355">
    <property type="term" value="P:regulation of DNA-templated transcription"/>
    <property type="evidence" value="ECO:0007669"/>
    <property type="project" value="InterPro"/>
</dbReference>
<accession>A0A370L6D5</accession>
<dbReference type="AlphaFoldDB" id="A0A370L6D5"/>
<dbReference type="InterPro" id="IPR013321">
    <property type="entry name" value="Arc_rbn_hlx_hlx"/>
</dbReference>
<dbReference type="Gene3D" id="1.10.1220.10">
    <property type="entry name" value="Met repressor-like"/>
    <property type="match status" value="1"/>
</dbReference>
<evidence type="ECO:0000313" key="4">
    <source>
        <dbReference type="Proteomes" id="UP000255207"/>
    </source>
</evidence>
<organism evidence="3 4">
    <name type="scientific">Bosea caraganae</name>
    <dbReference type="NCBI Taxonomy" id="2763117"/>
    <lineage>
        <taxon>Bacteria</taxon>
        <taxon>Pseudomonadati</taxon>
        <taxon>Pseudomonadota</taxon>
        <taxon>Alphaproteobacteria</taxon>
        <taxon>Hyphomicrobiales</taxon>
        <taxon>Boseaceae</taxon>
        <taxon>Bosea</taxon>
    </lineage>
</organism>
<gene>
    <name evidence="3" type="ORF">DWE98_11305</name>
</gene>
<keyword evidence="4" id="KW-1185">Reference proteome</keyword>